<dbReference type="InterPro" id="IPR051604">
    <property type="entry name" value="Ergot_Alk_Oxidoreductase"/>
</dbReference>
<gene>
    <name evidence="2" type="ORF">AVDCRST_MAG94-1003</name>
</gene>
<dbReference type="PANTHER" id="PTHR43162">
    <property type="match status" value="1"/>
</dbReference>
<dbReference type="Pfam" id="PF05368">
    <property type="entry name" value="NmrA"/>
    <property type="match status" value="1"/>
</dbReference>
<organism evidence="2">
    <name type="scientific">uncultured Leptolyngbya sp</name>
    <dbReference type="NCBI Taxonomy" id="332963"/>
    <lineage>
        <taxon>Bacteria</taxon>
        <taxon>Bacillati</taxon>
        <taxon>Cyanobacteriota</taxon>
        <taxon>Cyanophyceae</taxon>
        <taxon>Leptolyngbyales</taxon>
        <taxon>Leptolyngbyaceae</taxon>
        <taxon>Leptolyngbya group</taxon>
        <taxon>Leptolyngbya</taxon>
        <taxon>environmental samples</taxon>
    </lineage>
</organism>
<dbReference type="Gene3D" id="3.90.25.10">
    <property type="entry name" value="UDP-galactose 4-epimerase, domain 1"/>
    <property type="match status" value="1"/>
</dbReference>
<dbReference type="Gene3D" id="3.40.50.720">
    <property type="entry name" value="NAD(P)-binding Rossmann-like Domain"/>
    <property type="match status" value="1"/>
</dbReference>
<reference evidence="2" key="1">
    <citation type="submission" date="2020-02" db="EMBL/GenBank/DDBJ databases">
        <authorList>
            <person name="Meier V. D."/>
        </authorList>
    </citation>
    <scope>NUCLEOTIDE SEQUENCE</scope>
    <source>
        <strain evidence="2">AVDCRST_MAG94</strain>
    </source>
</reference>
<dbReference type="PANTHER" id="PTHR43162:SF1">
    <property type="entry name" value="PRESTALK A DIFFERENTIATION PROTEIN A"/>
    <property type="match status" value="1"/>
</dbReference>
<proteinExistence type="predicted"/>
<protein>
    <recommendedName>
        <fullName evidence="1">NmrA-like domain-containing protein</fullName>
    </recommendedName>
</protein>
<evidence type="ECO:0000313" key="2">
    <source>
        <dbReference type="EMBL" id="CAA9311857.1"/>
    </source>
</evidence>
<dbReference type="SUPFAM" id="SSF51735">
    <property type="entry name" value="NAD(P)-binding Rossmann-fold domains"/>
    <property type="match status" value="1"/>
</dbReference>
<dbReference type="AlphaFoldDB" id="A0A6J4KPI0"/>
<name>A0A6J4KPI0_9CYAN</name>
<sequence length="317" mass="35277">MSQESLRDFCSFNVWNKTEDHEVTMKVLMIGATGKYASLVVPELKQRGVTIRALVRDKDKVDAARQQGVDEVSIADLRNPESLRTAAAGVDGVFHINPALAPDEAEMGVAMVEAAKVAGVRKFVFSGVIHPSLSKLSNHTAKCPVEEALYESGMEFTVLQPTRFMQQNLEWDWNAVLEKGHFSLPYSKQLKGSYVDYRDVAEVAALALTGDKLNYGTFELSAPDMFSRVEIAAMISEAIGQTIEAGELSFDEWVKAAHIPEGSFREGLRQLYVYYNQYDFLGNALILRAILGREPRTMEQYIQDLATRKAITLGSQK</sequence>
<evidence type="ECO:0000259" key="1">
    <source>
        <dbReference type="Pfam" id="PF05368"/>
    </source>
</evidence>
<feature type="domain" description="NmrA-like" evidence="1">
    <location>
        <begin position="25"/>
        <end position="281"/>
    </location>
</feature>
<dbReference type="InterPro" id="IPR008030">
    <property type="entry name" value="NmrA-like"/>
</dbReference>
<accession>A0A6J4KPI0</accession>
<dbReference type="InterPro" id="IPR036291">
    <property type="entry name" value="NAD(P)-bd_dom_sf"/>
</dbReference>
<dbReference type="EMBL" id="CADCTY010000335">
    <property type="protein sequence ID" value="CAA9311857.1"/>
    <property type="molecule type" value="Genomic_DNA"/>
</dbReference>